<feature type="chain" id="PRO_5037332696" evidence="2">
    <location>
        <begin position="26"/>
        <end position="342"/>
    </location>
</feature>
<keyword evidence="4" id="KW-1185">Reference proteome</keyword>
<dbReference type="NCBIfam" id="NF037995">
    <property type="entry name" value="TRAP_S1"/>
    <property type="match status" value="1"/>
</dbReference>
<dbReference type="RefSeq" id="WP_168989109.1">
    <property type="nucleotide sequence ID" value="NZ_CAWPHM010000024.1"/>
</dbReference>
<evidence type="ECO:0000256" key="2">
    <source>
        <dbReference type="SAM" id="SignalP"/>
    </source>
</evidence>
<dbReference type="Proteomes" id="UP000599523">
    <property type="component" value="Unassembled WGS sequence"/>
</dbReference>
<accession>A0A972F8Z8</accession>
<dbReference type="AlphaFoldDB" id="A0A972F8Z8"/>
<keyword evidence="1 2" id="KW-0732">Signal</keyword>
<dbReference type="InterPro" id="IPR038404">
    <property type="entry name" value="TRAP_DctP_sf"/>
</dbReference>
<proteinExistence type="predicted"/>
<dbReference type="Gene3D" id="3.40.190.170">
    <property type="entry name" value="Bacterial extracellular solute-binding protein, family 7"/>
    <property type="match status" value="1"/>
</dbReference>
<feature type="signal peptide" evidence="2">
    <location>
        <begin position="1"/>
        <end position="25"/>
    </location>
</feature>
<dbReference type="EMBL" id="WTVM01000121">
    <property type="protein sequence ID" value="NMG04438.1"/>
    <property type="molecule type" value="Genomic_DNA"/>
</dbReference>
<reference evidence="3" key="1">
    <citation type="submission" date="2019-12" db="EMBL/GenBank/DDBJ databases">
        <title>Comparative genomics gives insights into the taxonomy of the Azoarcus-Aromatoleum group and reveals separate origins of nif in the plant-associated Azoarcus and non-plant-associated Aromatoleum sub-groups.</title>
        <authorList>
            <person name="Lafos M."/>
            <person name="Maluk M."/>
            <person name="Batista M."/>
            <person name="Junghare M."/>
            <person name="Carmona M."/>
            <person name="Faoro H."/>
            <person name="Cruz L.M."/>
            <person name="Battistoni F."/>
            <person name="De Souza E."/>
            <person name="Pedrosa F."/>
            <person name="Chen W.-M."/>
            <person name="Poole P.S."/>
            <person name="Dixon R.A."/>
            <person name="James E.K."/>
        </authorList>
    </citation>
    <scope>NUCLEOTIDE SEQUENCE</scope>
    <source>
        <strain evidence="3">NSC3</strain>
    </source>
</reference>
<dbReference type="Pfam" id="PF03480">
    <property type="entry name" value="DctP"/>
    <property type="match status" value="1"/>
</dbReference>
<name>A0A972F8Z8_9RHOO</name>
<sequence length="342" mass="37471">MTTSPFRSTSIGILLMVAGLTAVQAQSRTELTFSHTLPANHPAHTTGFTMWADSIKEATNGEVSVAFFPAGQMGVGRDHYEMVRDGIVDVAWLNPGHTPGRFPIIAAGEIPFLISDGMRGSKAFDRWYRDYVDAEMGDVHFCLAHTHEPGTIHTRAPVVEPTDLRGMRIRPANATLARLLQANGASSIQVGPSEAREVLARGTADGITFPWRSPFVFGMDEFVKHHVDIPLYATTFVIAINKNRYARLSDAQKQVVDAHCSPDWAQKITTGWSEYDLEGRDILLATAGHTVHVPSPEQADAWRATAAPLKAEWEDAVRAKGLDPDAIFQSLTRELAAEDALF</sequence>
<dbReference type="GO" id="GO:0055085">
    <property type="term" value="P:transmembrane transport"/>
    <property type="evidence" value="ECO:0007669"/>
    <property type="project" value="InterPro"/>
</dbReference>
<evidence type="ECO:0000256" key="1">
    <source>
        <dbReference type="ARBA" id="ARBA00022729"/>
    </source>
</evidence>
<gene>
    <name evidence="3" type="ORF">GPA21_15885</name>
</gene>
<dbReference type="PANTHER" id="PTHR33376">
    <property type="match status" value="1"/>
</dbReference>
<evidence type="ECO:0000313" key="4">
    <source>
        <dbReference type="Proteomes" id="UP000599523"/>
    </source>
</evidence>
<dbReference type="PANTHER" id="PTHR33376:SF15">
    <property type="entry name" value="BLL6794 PROTEIN"/>
    <property type="match status" value="1"/>
</dbReference>
<dbReference type="CDD" id="cd13665">
    <property type="entry name" value="PBP2_TRAP_Dctp3_4"/>
    <property type="match status" value="1"/>
</dbReference>
<protein>
    <submittedName>
        <fullName evidence="3">C4-dicarboxylate ABC transporter</fullName>
    </submittedName>
</protein>
<evidence type="ECO:0000313" key="3">
    <source>
        <dbReference type="EMBL" id="NMG04438.1"/>
    </source>
</evidence>
<organism evidence="3 4">
    <name type="scientific">Azoarcus taiwanensis</name>
    <dbReference type="NCBI Taxonomy" id="666964"/>
    <lineage>
        <taxon>Bacteria</taxon>
        <taxon>Pseudomonadati</taxon>
        <taxon>Pseudomonadota</taxon>
        <taxon>Betaproteobacteria</taxon>
        <taxon>Rhodocyclales</taxon>
        <taxon>Zoogloeaceae</taxon>
        <taxon>Azoarcus</taxon>
    </lineage>
</organism>
<dbReference type="InterPro" id="IPR018389">
    <property type="entry name" value="DctP_fam"/>
</dbReference>
<comment type="caution">
    <text evidence="3">The sequence shown here is derived from an EMBL/GenBank/DDBJ whole genome shotgun (WGS) entry which is preliminary data.</text>
</comment>